<dbReference type="Pfam" id="PF12704">
    <property type="entry name" value="MacB_PCD"/>
    <property type="match status" value="1"/>
</dbReference>
<evidence type="ECO:0000256" key="7">
    <source>
        <dbReference type="SAM" id="Phobius"/>
    </source>
</evidence>
<sequence length="413" mass="46045">MRFLFERDTWQEVYDSLTKNKLRSALTMVGVWWGILLLIGLLGSARGLENSFNRLFGSFATNSVFVWAQSTSKPFKGFQEGRLVQLKISDAKKIEENVDGIEFVVPRNQSQALVVHKFLSGTFGVNGDYPLLDKVQKKKMIQGRFINQTDIDEKRKVVVISEEIYKQLFDKDAEMIGEYIQLNGMNFKVVGMFENGNQNMGPTSDMHIPFTTFQQIYNMGENIGWMMITGKPEYDISQIEADAKLILRNLNKVHPEDNRAFGSFNLGKEFAKVTGFLTGMQFLTWFVGIATLIAGVFAIGNILLITVKERTKEIGVRRALGATPFEIKRQIVVEAVFITILAGLFGIISGGWILIALDAAFGHGDEAVIVNASVSISVVFVALIILIILGTLIGLIPAFKATSIKPIEALREE</sequence>
<keyword evidence="5 7" id="KW-0472">Membrane</keyword>
<accession>A0AAC9PW05</accession>
<keyword evidence="3 7" id="KW-0812">Transmembrane</keyword>
<feature type="domain" description="ABC3 transporter permease C-terminal" evidence="8">
    <location>
        <begin position="286"/>
        <end position="406"/>
    </location>
</feature>
<keyword evidence="4 7" id="KW-1133">Transmembrane helix</keyword>
<evidence type="ECO:0000256" key="2">
    <source>
        <dbReference type="ARBA" id="ARBA00022475"/>
    </source>
</evidence>
<organism evidence="10 11">
    <name type="scientific">Lacinutrix venerupis</name>
    <dbReference type="NCBI Taxonomy" id="1486034"/>
    <lineage>
        <taxon>Bacteria</taxon>
        <taxon>Pseudomonadati</taxon>
        <taxon>Bacteroidota</taxon>
        <taxon>Flavobacteriia</taxon>
        <taxon>Flavobacteriales</taxon>
        <taxon>Flavobacteriaceae</taxon>
        <taxon>Lacinutrix</taxon>
    </lineage>
</organism>
<feature type="transmembrane region" description="Helical" evidence="7">
    <location>
        <begin position="25"/>
        <end position="45"/>
    </location>
</feature>
<feature type="transmembrane region" description="Helical" evidence="7">
    <location>
        <begin position="335"/>
        <end position="357"/>
    </location>
</feature>
<keyword evidence="10" id="KW-0547">Nucleotide-binding</keyword>
<dbReference type="PANTHER" id="PTHR30572:SF4">
    <property type="entry name" value="ABC TRANSPORTER PERMEASE YTRF"/>
    <property type="match status" value="1"/>
</dbReference>
<dbReference type="InterPro" id="IPR050250">
    <property type="entry name" value="Macrolide_Exporter_MacB"/>
</dbReference>
<name>A0AAC9PW05_9FLAO</name>
<evidence type="ECO:0000256" key="6">
    <source>
        <dbReference type="ARBA" id="ARBA00038076"/>
    </source>
</evidence>
<protein>
    <submittedName>
        <fullName evidence="10">Multidrug ABC transporter ATP-binding protein</fullName>
    </submittedName>
</protein>
<keyword evidence="2" id="KW-1003">Cell membrane</keyword>
<evidence type="ECO:0000256" key="5">
    <source>
        <dbReference type="ARBA" id="ARBA00023136"/>
    </source>
</evidence>
<dbReference type="AlphaFoldDB" id="A0AAC9PW05"/>
<evidence type="ECO:0000313" key="10">
    <source>
        <dbReference type="EMBL" id="APX99349.1"/>
    </source>
</evidence>
<dbReference type="Proteomes" id="UP000187506">
    <property type="component" value="Chromosome"/>
</dbReference>
<evidence type="ECO:0000256" key="3">
    <source>
        <dbReference type="ARBA" id="ARBA00022692"/>
    </source>
</evidence>
<keyword evidence="10" id="KW-0067">ATP-binding</keyword>
<dbReference type="InterPro" id="IPR003838">
    <property type="entry name" value="ABC3_permease_C"/>
</dbReference>
<evidence type="ECO:0000313" key="11">
    <source>
        <dbReference type="Proteomes" id="UP000187506"/>
    </source>
</evidence>
<comment type="similarity">
    <text evidence="6">Belongs to the ABC-4 integral membrane protein family.</text>
</comment>
<feature type="domain" description="MacB-like periplasmic core" evidence="9">
    <location>
        <begin position="24"/>
        <end position="243"/>
    </location>
</feature>
<dbReference type="EMBL" id="CP019352">
    <property type="protein sequence ID" value="APX99349.1"/>
    <property type="molecule type" value="Genomic_DNA"/>
</dbReference>
<proteinExistence type="inferred from homology"/>
<feature type="transmembrane region" description="Helical" evidence="7">
    <location>
        <begin position="282"/>
        <end position="307"/>
    </location>
</feature>
<dbReference type="PANTHER" id="PTHR30572">
    <property type="entry name" value="MEMBRANE COMPONENT OF TRANSPORTER-RELATED"/>
    <property type="match status" value="1"/>
</dbReference>
<dbReference type="GO" id="GO:0005886">
    <property type="term" value="C:plasma membrane"/>
    <property type="evidence" value="ECO:0007669"/>
    <property type="project" value="UniProtKB-SubCell"/>
</dbReference>
<dbReference type="KEGG" id="lvn:BWR22_03175"/>
<dbReference type="RefSeq" id="WP_076731988.1">
    <property type="nucleotide sequence ID" value="NZ_CP019352.1"/>
</dbReference>
<comment type="subcellular location">
    <subcellularLocation>
        <location evidence="1">Cell membrane</location>
        <topology evidence="1">Multi-pass membrane protein</topology>
    </subcellularLocation>
</comment>
<evidence type="ECO:0000259" key="8">
    <source>
        <dbReference type="Pfam" id="PF02687"/>
    </source>
</evidence>
<dbReference type="GO" id="GO:0022857">
    <property type="term" value="F:transmembrane transporter activity"/>
    <property type="evidence" value="ECO:0007669"/>
    <property type="project" value="TreeGrafter"/>
</dbReference>
<dbReference type="GO" id="GO:0005524">
    <property type="term" value="F:ATP binding"/>
    <property type="evidence" value="ECO:0007669"/>
    <property type="project" value="UniProtKB-KW"/>
</dbReference>
<evidence type="ECO:0000259" key="9">
    <source>
        <dbReference type="Pfam" id="PF12704"/>
    </source>
</evidence>
<gene>
    <name evidence="10" type="ORF">BWR22_03175</name>
</gene>
<dbReference type="Pfam" id="PF02687">
    <property type="entry name" value="FtsX"/>
    <property type="match status" value="1"/>
</dbReference>
<keyword evidence="11" id="KW-1185">Reference proteome</keyword>
<reference evidence="10 11" key="1">
    <citation type="submission" date="2017-01" db="EMBL/GenBank/DDBJ databases">
        <title>Complete genome of Lacinutrix venerupis DOK2-8 isolated from seawater in Dokdo.</title>
        <authorList>
            <person name="Chi W.-J."/>
            <person name="Kim J.H."/>
        </authorList>
    </citation>
    <scope>NUCLEOTIDE SEQUENCE [LARGE SCALE GENOMIC DNA]</scope>
    <source>
        <strain evidence="10 11">DOK2-8</strain>
    </source>
</reference>
<dbReference type="InterPro" id="IPR025857">
    <property type="entry name" value="MacB_PCD"/>
</dbReference>
<feature type="transmembrane region" description="Helical" evidence="7">
    <location>
        <begin position="369"/>
        <end position="396"/>
    </location>
</feature>
<evidence type="ECO:0000256" key="1">
    <source>
        <dbReference type="ARBA" id="ARBA00004651"/>
    </source>
</evidence>
<evidence type="ECO:0000256" key="4">
    <source>
        <dbReference type="ARBA" id="ARBA00022989"/>
    </source>
</evidence>